<reference evidence="2" key="1">
    <citation type="submission" date="2019-08" db="EMBL/GenBank/DDBJ databases">
        <authorList>
            <person name="Kucharzyk K."/>
            <person name="Murdoch R.W."/>
            <person name="Higgins S."/>
            <person name="Loffler F."/>
        </authorList>
    </citation>
    <scope>NUCLEOTIDE SEQUENCE</scope>
</reference>
<dbReference type="CDD" id="cd00009">
    <property type="entry name" value="AAA"/>
    <property type="match status" value="1"/>
</dbReference>
<dbReference type="SMART" id="SM00382">
    <property type="entry name" value="AAA"/>
    <property type="match status" value="1"/>
</dbReference>
<organism evidence="2">
    <name type="scientific">bioreactor metagenome</name>
    <dbReference type="NCBI Taxonomy" id="1076179"/>
    <lineage>
        <taxon>unclassified sequences</taxon>
        <taxon>metagenomes</taxon>
        <taxon>ecological metagenomes</taxon>
    </lineage>
</organism>
<dbReference type="InterPro" id="IPR027417">
    <property type="entry name" value="P-loop_NTPase"/>
</dbReference>
<gene>
    <name evidence="2" type="ORF">SDC9_17715</name>
</gene>
<dbReference type="EMBL" id="VSSQ01000062">
    <property type="protein sequence ID" value="MPL71936.1"/>
    <property type="molecule type" value="Genomic_DNA"/>
</dbReference>
<dbReference type="GO" id="GO:0005524">
    <property type="term" value="F:ATP binding"/>
    <property type="evidence" value="ECO:0007669"/>
    <property type="project" value="InterPro"/>
</dbReference>
<name>A0A644TY58_9ZZZZ</name>
<proteinExistence type="predicted"/>
<evidence type="ECO:0000313" key="2">
    <source>
        <dbReference type="EMBL" id="MPL71936.1"/>
    </source>
</evidence>
<dbReference type="Pfam" id="PF07728">
    <property type="entry name" value="AAA_5"/>
    <property type="match status" value="1"/>
</dbReference>
<evidence type="ECO:0000259" key="1">
    <source>
        <dbReference type="SMART" id="SM00382"/>
    </source>
</evidence>
<dbReference type="InterPro" id="IPR011704">
    <property type="entry name" value="ATPase_dyneun-rel_AAA"/>
</dbReference>
<dbReference type="AlphaFoldDB" id="A0A644TY58"/>
<comment type="caution">
    <text evidence="2">The sequence shown here is derived from an EMBL/GenBank/DDBJ whole genome shotgun (WGS) entry which is preliminary data.</text>
</comment>
<sequence>MPLYQSQQFKNEINSSMPDDILKSWEMLKRLSSNFTIENESAKMIDENLHIVIQTYLDQNRDPDQAIISEFSKMLANLEKGGGAPGGGKVDEKQVKAIIEDALKNRKVSSDDLSNELKRLISDTRLISYVLPDAEKGKAPKPAKLRPISIKIIDDLRIGNNVMLIGGAGTGKTYLSKQIANNVWGKPPKVINCSQWTSPTEIIGGFTIDGYQEGKMIEAYRDGHVLLLDEMPKLDPNTAGLLNDALSNTRLSGKDAIIQNAKGDNIEKHPNFACIATGNVYPNSTDIAYAANNKQDLSLLDRFAGSVYFLTKDEKFEKATIGIKFIWQVADRIRDIIEESKWEAQMSLRWMIGARNIFIREWERKHNKRKDGLSAHEGLTFAEYLDKFIGTFTKEQKALISSKINYDDVMYKYKEQLLSEKYETFASEELS</sequence>
<protein>
    <recommendedName>
        <fullName evidence="1">AAA+ ATPase domain-containing protein</fullName>
    </recommendedName>
</protein>
<dbReference type="Gene3D" id="3.40.50.300">
    <property type="entry name" value="P-loop containing nucleotide triphosphate hydrolases"/>
    <property type="match status" value="1"/>
</dbReference>
<dbReference type="GO" id="GO:0016887">
    <property type="term" value="F:ATP hydrolysis activity"/>
    <property type="evidence" value="ECO:0007669"/>
    <property type="project" value="InterPro"/>
</dbReference>
<feature type="domain" description="AAA+ ATPase" evidence="1">
    <location>
        <begin position="158"/>
        <end position="313"/>
    </location>
</feature>
<accession>A0A644TY58</accession>
<dbReference type="SUPFAM" id="SSF52540">
    <property type="entry name" value="P-loop containing nucleoside triphosphate hydrolases"/>
    <property type="match status" value="1"/>
</dbReference>
<dbReference type="InterPro" id="IPR003593">
    <property type="entry name" value="AAA+_ATPase"/>
</dbReference>